<dbReference type="PANTHER" id="PTHR40037:SF1">
    <property type="entry name" value="PHOSPHOESTERASE SAOUHSC_00951-RELATED"/>
    <property type="match status" value="1"/>
</dbReference>
<reference evidence="1" key="1">
    <citation type="submission" date="2022-11" db="EMBL/GenBank/DDBJ databases">
        <authorList>
            <person name="Graham C."/>
            <person name="Newman J.D."/>
        </authorList>
    </citation>
    <scope>NUCLEOTIDE SEQUENCE</scope>
    <source>
        <strain evidence="1">DSM 19486</strain>
    </source>
</reference>
<dbReference type="GO" id="GO:0016874">
    <property type="term" value="F:ligase activity"/>
    <property type="evidence" value="ECO:0007669"/>
    <property type="project" value="UniProtKB-KW"/>
</dbReference>
<protein>
    <submittedName>
        <fullName evidence="1">2'-5' RNA ligase family protein</fullName>
    </submittedName>
</protein>
<dbReference type="AlphaFoldDB" id="A0A9X3I7N7"/>
<keyword evidence="2" id="KW-1185">Reference proteome</keyword>
<dbReference type="RefSeq" id="WP_157258993.1">
    <property type="nucleotide sequence ID" value="NZ_JAPJUH010000001.1"/>
</dbReference>
<evidence type="ECO:0000313" key="2">
    <source>
        <dbReference type="Proteomes" id="UP001142592"/>
    </source>
</evidence>
<dbReference type="EMBL" id="JAPJUH010000001">
    <property type="protein sequence ID" value="MCX3263380.1"/>
    <property type="molecule type" value="Genomic_DNA"/>
</dbReference>
<sequence length="190" mass="22082">MENLFLVCLIPPAHLVEEIDELRKFISEEFNVHQSLKRPAHITLYEPVKLTSETQEETFFRALQDAAYSAPFEQILTNFGSFPEHTFYINVVQNNDIMVLKSQIDDALRPMHLFEKNRPKFTPHVTLAFRDVQPPVCRAIVAAFKDRKFKRSFVVSGFSVYKHNGKIWQPYQEIPFKSPADKAKPLSLFP</sequence>
<proteinExistence type="predicted"/>
<dbReference type="Pfam" id="PF13563">
    <property type="entry name" value="2_5_RNA_ligase2"/>
    <property type="match status" value="1"/>
</dbReference>
<accession>A0A9X3I7N7</accession>
<dbReference type="InterPro" id="IPR050580">
    <property type="entry name" value="2H_phosphoesterase_YjcG-like"/>
</dbReference>
<organism evidence="1 2">
    <name type="scientific">Pedobacter agri</name>
    <dbReference type="NCBI Taxonomy" id="454586"/>
    <lineage>
        <taxon>Bacteria</taxon>
        <taxon>Pseudomonadati</taxon>
        <taxon>Bacteroidota</taxon>
        <taxon>Sphingobacteriia</taxon>
        <taxon>Sphingobacteriales</taxon>
        <taxon>Sphingobacteriaceae</taxon>
        <taxon>Pedobacter</taxon>
    </lineage>
</organism>
<dbReference type="InterPro" id="IPR009097">
    <property type="entry name" value="Cyclic_Pdiesterase"/>
</dbReference>
<name>A0A9X3I7N7_9SPHI</name>
<comment type="caution">
    <text evidence="1">The sequence shown here is derived from an EMBL/GenBank/DDBJ whole genome shotgun (WGS) entry which is preliminary data.</text>
</comment>
<dbReference type="Gene3D" id="3.90.1140.10">
    <property type="entry name" value="Cyclic phosphodiesterase"/>
    <property type="match status" value="1"/>
</dbReference>
<evidence type="ECO:0000313" key="1">
    <source>
        <dbReference type="EMBL" id="MCX3263380.1"/>
    </source>
</evidence>
<gene>
    <name evidence="1" type="ORF">OQZ29_01390</name>
</gene>
<dbReference type="SUPFAM" id="SSF55144">
    <property type="entry name" value="LigT-like"/>
    <property type="match status" value="1"/>
</dbReference>
<keyword evidence="1" id="KW-0436">Ligase</keyword>
<dbReference type="PANTHER" id="PTHR40037">
    <property type="entry name" value="PHOSPHOESTERASE YJCG-RELATED"/>
    <property type="match status" value="1"/>
</dbReference>
<dbReference type="Proteomes" id="UP001142592">
    <property type="component" value="Unassembled WGS sequence"/>
</dbReference>